<keyword evidence="1" id="KW-0472">Membrane</keyword>
<organism evidence="2 3">
    <name type="scientific">Ureibacillus thermophilus</name>
    <dbReference type="NCBI Taxonomy" id="367743"/>
    <lineage>
        <taxon>Bacteria</taxon>
        <taxon>Bacillati</taxon>
        <taxon>Bacillota</taxon>
        <taxon>Bacilli</taxon>
        <taxon>Bacillales</taxon>
        <taxon>Caryophanaceae</taxon>
        <taxon>Ureibacillus</taxon>
    </lineage>
</organism>
<accession>A0A4P6UNV4</accession>
<name>A0A4P6UNV4_9BACL</name>
<dbReference type="RefSeq" id="WP_208651222.1">
    <property type="nucleotide sequence ID" value="NZ_CP036528.1"/>
</dbReference>
<evidence type="ECO:0000313" key="2">
    <source>
        <dbReference type="EMBL" id="QBK24889.1"/>
    </source>
</evidence>
<dbReference type="AlphaFoldDB" id="A0A4P6UNV4"/>
<evidence type="ECO:0000313" key="3">
    <source>
        <dbReference type="Proteomes" id="UP000291151"/>
    </source>
</evidence>
<sequence length="82" mass="9257">MTGKSFFVYAQKFSAGLCIFPLQSSALLFCHTHVIPIFNAFANLCGFRKEKNAFIDLMILKASSSLTVFYPIKLPNRQQSTF</sequence>
<gene>
    <name evidence="2" type="ORF">DKZ56_02805</name>
</gene>
<feature type="transmembrane region" description="Helical" evidence="1">
    <location>
        <begin position="20"/>
        <end position="41"/>
    </location>
</feature>
<keyword evidence="3" id="KW-1185">Reference proteome</keyword>
<protein>
    <submittedName>
        <fullName evidence="2">Uncharacterized protein</fullName>
    </submittedName>
</protein>
<dbReference type="Proteomes" id="UP000291151">
    <property type="component" value="Chromosome"/>
</dbReference>
<keyword evidence="1" id="KW-0812">Transmembrane</keyword>
<evidence type="ECO:0000256" key="1">
    <source>
        <dbReference type="SAM" id="Phobius"/>
    </source>
</evidence>
<dbReference type="KEGG" id="uth:DKZ56_02805"/>
<keyword evidence="1" id="KW-1133">Transmembrane helix</keyword>
<proteinExistence type="predicted"/>
<reference evidence="2 3" key="1">
    <citation type="submission" date="2019-02" db="EMBL/GenBank/DDBJ databases">
        <title>Ureibacillus thermophilus.</title>
        <authorList>
            <person name="Sunny J.S."/>
            <person name="Natarajan A."/>
            <person name="Saleena L.M."/>
        </authorList>
    </citation>
    <scope>NUCLEOTIDE SEQUENCE [LARGE SCALE GENOMIC DNA]</scope>
    <source>
        <strain evidence="2 3">LM102</strain>
    </source>
</reference>
<dbReference type="EMBL" id="CP036528">
    <property type="protein sequence ID" value="QBK24889.1"/>
    <property type="molecule type" value="Genomic_DNA"/>
</dbReference>